<dbReference type="Proteomes" id="UP000501623">
    <property type="component" value="Chromosome"/>
</dbReference>
<sequence length="217" mass="24094">MRLFYPLFCSLLVSHAVVAQSESDFQAGSYVLEKDIAVRHAGLIRARNKNLRVKAEQEKTVAYPWAEVHSYRIGMARYIKASGFTIQTNFSTRQAADDFVQLLDSGALSLLRYEYAPTGGYVGINGAPSLGPSSRPDLYLLHRVGEATPIEIPYSVLDGSGKKFREAVAFYVAGRPDLVKLLAAKKITIYNLETFIHAFNTHEPFLNYPMEGGQSNP</sequence>
<feature type="chain" id="PRO_5027051094" evidence="1">
    <location>
        <begin position="20"/>
        <end position="217"/>
    </location>
</feature>
<dbReference type="EMBL" id="CP053538">
    <property type="protein sequence ID" value="QJX45573.1"/>
    <property type="molecule type" value="Genomic_DNA"/>
</dbReference>
<evidence type="ECO:0000313" key="2">
    <source>
        <dbReference type="EMBL" id="QJX45573.1"/>
    </source>
</evidence>
<keyword evidence="3" id="KW-1185">Reference proteome</keyword>
<dbReference type="AlphaFoldDB" id="A0A6M6BEC0"/>
<feature type="signal peptide" evidence="1">
    <location>
        <begin position="1"/>
        <end position="19"/>
    </location>
</feature>
<protein>
    <submittedName>
        <fullName evidence="2">Uncharacterized protein</fullName>
    </submittedName>
</protein>
<gene>
    <name evidence="2" type="ORF">HMJ29_00900</name>
</gene>
<dbReference type="KEGG" id="hts:HMJ29_00900"/>
<organism evidence="2 3">
    <name type="scientific">Hymenobacter taeanensis</name>
    <dbReference type="NCBI Taxonomy" id="2735321"/>
    <lineage>
        <taxon>Bacteria</taxon>
        <taxon>Pseudomonadati</taxon>
        <taxon>Bacteroidota</taxon>
        <taxon>Cytophagia</taxon>
        <taxon>Cytophagales</taxon>
        <taxon>Hymenobacteraceae</taxon>
        <taxon>Hymenobacter</taxon>
    </lineage>
</organism>
<name>A0A6M6BEC0_9BACT</name>
<evidence type="ECO:0000256" key="1">
    <source>
        <dbReference type="SAM" id="SignalP"/>
    </source>
</evidence>
<evidence type="ECO:0000313" key="3">
    <source>
        <dbReference type="Proteomes" id="UP000501623"/>
    </source>
</evidence>
<reference evidence="2 3" key="1">
    <citation type="submission" date="2020-05" db="EMBL/GenBank/DDBJ databases">
        <title>Complete genome sequence of Hymenobacter sp. TS19 in Coasted Sand Dune.</title>
        <authorList>
            <person name="Lee J.-H."/>
            <person name="Jung J.-H."/>
            <person name="Jeong S."/>
            <person name="Zhao L."/>
            <person name="Kim M.-K."/>
            <person name="Seo H.-S."/>
            <person name="Lim S."/>
        </authorList>
    </citation>
    <scope>NUCLEOTIDE SEQUENCE [LARGE SCALE GENOMIC DNA]</scope>
    <source>
        <strain evidence="2 3">TS19</strain>
    </source>
</reference>
<keyword evidence="1" id="KW-0732">Signal</keyword>
<dbReference type="RefSeq" id="WP_171589720.1">
    <property type="nucleotide sequence ID" value="NZ_CP053538.1"/>
</dbReference>
<proteinExistence type="predicted"/>
<accession>A0A6M6BEC0</accession>